<dbReference type="Pfam" id="PF07313">
    <property type="entry name" value="AmiA-like"/>
    <property type="match status" value="1"/>
</dbReference>
<evidence type="ECO:0000313" key="2">
    <source>
        <dbReference type="EMBL" id="TDR06358.1"/>
    </source>
</evidence>
<organism evidence="2 3">
    <name type="scientific">Marinomonas communis</name>
    <dbReference type="NCBI Taxonomy" id="28254"/>
    <lineage>
        <taxon>Bacteria</taxon>
        <taxon>Pseudomonadati</taxon>
        <taxon>Pseudomonadota</taxon>
        <taxon>Gammaproteobacteria</taxon>
        <taxon>Oceanospirillales</taxon>
        <taxon>Oceanospirillaceae</taxon>
        <taxon>Marinomonas</taxon>
    </lineage>
</organism>
<evidence type="ECO:0000313" key="3">
    <source>
        <dbReference type="Proteomes" id="UP000295729"/>
    </source>
</evidence>
<dbReference type="InterPro" id="IPR010846">
    <property type="entry name" value="AmiA-like"/>
</dbReference>
<sequence length="301" mass="34249">MQRYLSFVLLLSLLSGCSVFKPQPRNIFMEEMTTSPSYKISERIIPLSEPLLGLPYVDGGLGEGPNGQFDRDPLSRFDLFDCTTFVETVLAGAMSYSPSEFEHNLIKLRYQHGNVGFITRNHFTSADWIPNNQWALRDITQDIALDHTAFAETLIDKPAWYQAMQQDRLQGLPDSIDKTARLKTLHKAGKNLPKIYVRTPYVPLTALNQPEVLDRIPSGSVISMVRPNYDVSQWIGTHLNITHQAFAIRKQGKLFLRHASLRYKKVVDEGFVEYFSQYDKTSTLKGFNVQQPIEQALVVGH</sequence>
<evidence type="ECO:0000256" key="1">
    <source>
        <dbReference type="SAM" id="SignalP"/>
    </source>
</evidence>
<protein>
    <submittedName>
        <fullName evidence="2">Uncharacterized protein DUF1460</fullName>
    </submittedName>
</protein>
<dbReference type="AlphaFoldDB" id="A0A4R6X1R7"/>
<gene>
    <name evidence="2" type="ORF">C8D85_3290</name>
</gene>
<dbReference type="OrthoDB" id="8740273at2"/>
<dbReference type="Gene3D" id="1.10.3670.10">
    <property type="entry name" value="Putative xylanase like domain"/>
    <property type="match status" value="1"/>
</dbReference>
<dbReference type="Gene3D" id="1.10.287.520">
    <property type="entry name" value="Helix hairpin bin"/>
    <property type="match status" value="1"/>
</dbReference>
<dbReference type="SUPFAM" id="SSF54001">
    <property type="entry name" value="Cysteine proteinases"/>
    <property type="match status" value="1"/>
</dbReference>
<proteinExistence type="predicted"/>
<name>A0A4R6X1R7_9GAMM</name>
<reference evidence="2 3" key="1">
    <citation type="submission" date="2019-03" db="EMBL/GenBank/DDBJ databases">
        <title>Genomic Encyclopedia of Type Strains, Phase IV (KMG-IV): sequencing the most valuable type-strain genomes for metagenomic binning, comparative biology and taxonomic classification.</title>
        <authorList>
            <person name="Goeker M."/>
        </authorList>
    </citation>
    <scope>NUCLEOTIDE SEQUENCE [LARGE SCALE GENOMIC DNA]</scope>
    <source>
        <strain evidence="2 3">DSM 5604</strain>
    </source>
</reference>
<dbReference type="Proteomes" id="UP000295729">
    <property type="component" value="Unassembled WGS sequence"/>
</dbReference>
<keyword evidence="1" id="KW-0732">Signal</keyword>
<dbReference type="PROSITE" id="PS51257">
    <property type="entry name" value="PROKAR_LIPOPROTEIN"/>
    <property type="match status" value="1"/>
</dbReference>
<dbReference type="Gene3D" id="2.30.260.10">
    <property type="entry name" value="putative xylanase like domain"/>
    <property type="match status" value="1"/>
</dbReference>
<feature type="chain" id="PRO_5020555520" evidence="1">
    <location>
        <begin position="21"/>
        <end position="301"/>
    </location>
</feature>
<dbReference type="InterPro" id="IPR038765">
    <property type="entry name" value="Papain-like_cys_pep_sf"/>
</dbReference>
<keyword evidence="3" id="KW-1185">Reference proteome</keyword>
<dbReference type="RefSeq" id="WP_133564767.1">
    <property type="nucleotide sequence ID" value="NZ_SNZA01000006.1"/>
</dbReference>
<accession>A0A4R6X1R7</accession>
<dbReference type="EMBL" id="SNZA01000006">
    <property type="protein sequence ID" value="TDR06358.1"/>
    <property type="molecule type" value="Genomic_DNA"/>
</dbReference>
<feature type="signal peptide" evidence="1">
    <location>
        <begin position="1"/>
        <end position="20"/>
    </location>
</feature>
<comment type="caution">
    <text evidence="2">The sequence shown here is derived from an EMBL/GenBank/DDBJ whole genome shotgun (WGS) entry which is preliminary data.</text>
</comment>